<name>A0ACC2IS90_9PLEO</name>
<dbReference type="Proteomes" id="UP001153331">
    <property type="component" value="Unassembled WGS sequence"/>
</dbReference>
<evidence type="ECO:0000313" key="2">
    <source>
        <dbReference type="Proteomes" id="UP001153331"/>
    </source>
</evidence>
<gene>
    <name evidence="1" type="ORF">OPT61_g911</name>
</gene>
<reference evidence="1" key="1">
    <citation type="submission" date="2022-11" db="EMBL/GenBank/DDBJ databases">
        <title>Genome Sequence of Boeremia exigua.</title>
        <authorList>
            <person name="Buettner E."/>
        </authorList>
    </citation>
    <scope>NUCLEOTIDE SEQUENCE</scope>
    <source>
        <strain evidence="1">CU02</strain>
    </source>
</reference>
<organism evidence="1 2">
    <name type="scientific">Boeremia exigua</name>
    <dbReference type="NCBI Taxonomy" id="749465"/>
    <lineage>
        <taxon>Eukaryota</taxon>
        <taxon>Fungi</taxon>
        <taxon>Dikarya</taxon>
        <taxon>Ascomycota</taxon>
        <taxon>Pezizomycotina</taxon>
        <taxon>Dothideomycetes</taxon>
        <taxon>Pleosporomycetidae</taxon>
        <taxon>Pleosporales</taxon>
        <taxon>Pleosporineae</taxon>
        <taxon>Didymellaceae</taxon>
        <taxon>Boeremia</taxon>
    </lineage>
</organism>
<comment type="caution">
    <text evidence="1">The sequence shown here is derived from an EMBL/GenBank/DDBJ whole genome shotgun (WGS) entry which is preliminary data.</text>
</comment>
<protein>
    <submittedName>
        <fullName evidence="1">Uncharacterized protein</fullName>
    </submittedName>
</protein>
<evidence type="ECO:0000313" key="1">
    <source>
        <dbReference type="EMBL" id="KAJ8118034.1"/>
    </source>
</evidence>
<sequence length="410" mass="45806">MTTSSGDRPFTVQEAGIHLQELTGPSRLGENLSRNVELGIANDDVPPPASISETNRYEGELRGDARIQIEDHYDASSVRPESIDAPSASVTDGVDVPPTRRPNTFRRGLNRLRPYPEPVTVTEVKTRTLENTPNGFPRLAAFQVIEPNHSIYRGFAYLHSRVLLELQDELTELELELDECDWDEYDEDPDRPRFASHVLQNDAVGGLGQVLANARSIQTFQKPIDSTYLKVRRYHNKAKPLADYAMESIRCKGDQITLRSGRELASFDAWIEHRVDSILGHCDGLLQRIFKARSPPLYRWLATPELRTMLSNTDVIMYSSSHMDKVVSVLVSIMIFCLLIVPLVAIYRLNHPQTPTSTVKSIGILAVFAIIFTGTLSVVTRTSRHELFVASAGYCAILLVFISGSGEQVS</sequence>
<keyword evidence="2" id="KW-1185">Reference proteome</keyword>
<dbReference type="EMBL" id="JAPHNI010000032">
    <property type="protein sequence ID" value="KAJ8118034.1"/>
    <property type="molecule type" value="Genomic_DNA"/>
</dbReference>
<accession>A0ACC2IS90</accession>
<proteinExistence type="predicted"/>